<dbReference type="PRINTS" id="PR00723">
    <property type="entry name" value="SUBTILISIN"/>
</dbReference>
<feature type="chain" id="PRO_5040827479" evidence="6">
    <location>
        <begin position="24"/>
        <end position="1120"/>
    </location>
</feature>
<dbReference type="EMBL" id="JAOVZO020000020">
    <property type="protein sequence ID" value="MDC8015544.1"/>
    <property type="molecule type" value="Genomic_DNA"/>
</dbReference>
<feature type="active site" description="Charge relay system" evidence="5">
    <location>
        <position position="280"/>
    </location>
</feature>
<evidence type="ECO:0000313" key="8">
    <source>
        <dbReference type="EMBL" id="MDC8015544.1"/>
    </source>
</evidence>
<dbReference type="InterPro" id="IPR051048">
    <property type="entry name" value="Peptidase_S8/S53_subtilisin"/>
</dbReference>
<keyword evidence="4 5" id="KW-0720">Serine protease</keyword>
<dbReference type="InterPro" id="IPR013783">
    <property type="entry name" value="Ig-like_fold"/>
</dbReference>
<feature type="domain" description="Peptidase S8/S53" evidence="7">
    <location>
        <begin position="271"/>
        <end position="563"/>
    </location>
</feature>
<keyword evidence="6" id="KW-0732">Signal</keyword>
<evidence type="ECO:0000256" key="5">
    <source>
        <dbReference type="PROSITE-ProRule" id="PRU01240"/>
    </source>
</evidence>
<dbReference type="Pfam" id="PF00082">
    <property type="entry name" value="Peptidase_S8"/>
    <property type="match status" value="1"/>
</dbReference>
<evidence type="ECO:0000256" key="4">
    <source>
        <dbReference type="ARBA" id="ARBA00022825"/>
    </source>
</evidence>
<dbReference type="PANTHER" id="PTHR43399:SF4">
    <property type="entry name" value="CELL WALL-ASSOCIATED PROTEASE"/>
    <property type="match status" value="1"/>
</dbReference>
<dbReference type="PROSITE" id="PS00138">
    <property type="entry name" value="SUBTILASE_SER"/>
    <property type="match status" value="1"/>
</dbReference>
<gene>
    <name evidence="8" type="ORF">OD750_023710</name>
</gene>
<dbReference type="SUPFAM" id="SSF49265">
    <property type="entry name" value="Fibronectin type III"/>
    <property type="match status" value="1"/>
</dbReference>
<keyword evidence="9" id="KW-1185">Reference proteome</keyword>
<dbReference type="RefSeq" id="WP_263545172.1">
    <property type="nucleotide sequence ID" value="NZ_JAOVZO020000020.1"/>
</dbReference>
<dbReference type="GO" id="GO:0004252">
    <property type="term" value="F:serine-type endopeptidase activity"/>
    <property type="evidence" value="ECO:0007669"/>
    <property type="project" value="UniProtKB-UniRule"/>
</dbReference>
<feature type="active site" description="Charge relay system" evidence="5">
    <location>
        <position position="499"/>
    </location>
</feature>
<evidence type="ECO:0000256" key="2">
    <source>
        <dbReference type="ARBA" id="ARBA00022670"/>
    </source>
</evidence>
<protein>
    <submittedName>
        <fullName evidence="8">S8 family serine peptidase</fullName>
    </submittedName>
</protein>
<dbReference type="InterPro" id="IPR036116">
    <property type="entry name" value="FN3_sf"/>
</dbReference>
<dbReference type="Gene3D" id="3.40.50.200">
    <property type="entry name" value="Peptidase S8/S53 domain"/>
    <property type="match status" value="1"/>
</dbReference>
<accession>A0A9X3YPG8</accession>
<name>A0A9X3YPG8_9GAMM</name>
<comment type="similarity">
    <text evidence="1 5">Belongs to the peptidase S8 family.</text>
</comment>
<dbReference type="AlphaFoldDB" id="A0A9X3YPG8"/>
<feature type="active site" description="Charge relay system" evidence="5">
    <location>
        <position position="310"/>
    </location>
</feature>
<feature type="signal peptide" evidence="6">
    <location>
        <begin position="1"/>
        <end position="23"/>
    </location>
</feature>
<dbReference type="InterPro" id="IPR023828">
    <property type="entry name" value="Peptidase_S8_Ser-AS"/>
</dbReference>
<dbReference type="Gene3D" id="2.60.120.380">
    <property type="match status" value="1"/>
</dbReference>
<keyword evidence="2 5" id="KW-0645">Protease</keyword>
<dbReference type="GO" id="GO:0006508">
    <property type="term" value="P:proteolysis"/>
    <property type="evidence" value="ECO:0007669"/>
    <property type="project" value="UniProtKB-KW"/>
</dbReference>
<dbReference type="PANTHER" id="PTHR43399">
    <property type="entry name" value="SUBTILISIN-RELATED"/>
    <property type="match status" value="1"/>
</dbReference>
<dbReference type="Proteomes" id="UP001139971">
    <property type="component" value="Unassembled WGS sequence"/>
</dbReference>
<evidence type="ECO:0000256" key="6">
    <source>
        <dbReference type="SAM" id="SignalP"/>
    </source>
</evidence>
<evidence type="ECO:0000256" key="3">
    <source>
        <dbReference type="ARBA" id="ARBA00022801"/>
    </source>
</evidence>
<dbReference type="InterPro" id="IPR015500">
    <property type="entry name" value="Peptidase_S8_subtilisin-rel"/>
</dbReference>
<keyword evidence="3 5" id="KW-0378">Hydrolase</keyword>
<comment type="caution">
    <text evidence="8">The sequence shown here is derived from an EMBL/GenBank/DDBJ whole genome shotgun (WGS) entry which is preliminary data.</text>
</comment>
<dbReference type="SUPFAM" id="SSF52743">
    <property type="entry name" value="Subtilisin-like"/>
    <property type="match status" value="1"/>
</dbReference>
<evidence type="ECO:0000256" key="1">
    <source>
        <dbReference type="ARBA" id="ARBA00011073"/>
    </source>
</evidence>
<sequence length="1120" mass="115220">MPLPHRNTLALAVLALLSNAASAADLASLPRGDVAAAVARGATVVHDYGTFAWIRNSGAGVDEAAAFSLDLGGRVFDPLTDATARASVYGKDRALRMVQFDGPIRAEWLAALAADGAAPVQYIAPFTYVVWADAASLQRAQRTSAVRWTGDFLPEYKTANVADGVSRNETEWHAMVYRGAGLDATALRASGASVTARAQIDAQFDIVMLQANAAAIASLAQMPGIYAIEPVPRDGGLRGELAQQITANNLGPTNLPVPGYLAWLTTVGINGAGVKIANVDGGIFDTHPDLVGRMLPCVGDTCGNAATDAHGTHTAAIMAGDGSSGVNDANGFRRGLGMAPGASLIEQVYSPTFTQAGGMLKLMRQSQDNGAYLSGNSWGPAATPRGYDADTRQVDVGSRDTKPDIAGDQPLTYVLSIMNGNGGTSSQGTPDEAKNVITVGSTKAQTSAGAAIAAFDDISSNSAHGPALDGRRIPHLVAPGCSVDSAASATGYQTMCGTSMASPQVSGAVALFVQYYRTTHAGATPSAALTKAALVASTKDLSGKLDADGGTLGHRPDSKQGWGRLRSDWLINPSAPVLYFDQDTRTFDNTGEDWTTTVAPSDPAKPVQLVLTYSDAPGHGLGGTTPAWNNDLDLEVTAGAAVYRGNVFAASGYSASGGTADDRNNIESVVFDPAVSSAAGALTVRVVAKNLTSDALPNRTGATDQDFALVCVNCVSQPDYTVTTPTLAQEVCTTTTTTANYPVQVGALMGYSDPVALSLENLPAGAAGSVTPNSVVPPGAAAIALSQLGSVAPGSYTFALKANSTSGIRSRDLALTLANAVPAATPLTAPADNAPNVALKPTFTWTASAQDDEYVLEVATDAAFAQIVYTYTGTATSATPTTDLASSTTYWWRVRPSNVCGAGAPSAVRTFNTLAAPGDCGLGTVATTVFSDNVDNGVGGWTTTAGTGSAQWAISTARPYGGTGSAWLAQDVTTTSDQRLTSPTIALPTGQSPLTLQFQSDQTMETRTGGCWDGGFLEISTDGTTFTAIPSAAMQTDPYDGTLGSGNPAEGKPAWCGDPQAYLRSVVALDAYAGQSVKLRFRMTTDGSQGRMPHGWYVDDIKVQGCGAPPPDAIFANGFE</sequence>
<dbReference type="InterPro" id="IPR036852">
    <property type="entry name" value="Peptidase_S8/S53_dom_sf"/>
</dbReference>
<dbReference type="Gene3D" id="2.60.40.10">
    <property type="entry name" value="Immunoglobulins"/>
    <property type="match status" value="1"/>
</dbReference>
<reference evidence="8" key="1">
    <citation type="submission" date="2023-02" db="EMBL/GenBank/DDBJ databases">
        <title>Tahibacter soli sp. nov. isolated from soil.</title>
        <authorList>
            <person name="Baek J.H."/>
            <person name="Lee J.K."/>
            <person name="Choi D.G."/>
            <person name="Jeon C.O."/>
        </authorList>
    </citation>
    <scope>NUCLEOTIDE SEQUENCE</scope>
    <source>
        <strain evidence="8">BL</strain>
    </source>
</reference>
<dbReference type="InterPro" id="IPR000209">
    <property type="entry name" value="Peptidase_S8/S53_dom"/>
</dbReference>
<organism evidence="8 9">
    <name type="scientific">Tahibacter soli</name>
    <dbReference type="NCBI Taxonomy" id="2983605"/>
    <lineage>
        <taxon>Bacteria</taxon>
        <taxon>Pseudomonadati</taxon>
        <taxon>Pseudomonadota</taxon>
        <taxon>Gammaproteobacteria</taxon>
        <taxon>Lysobacterales</taxon>
        <taxon>Rhodanobacteraceae</taxon>
        <taxon>Tahibacter</taxon>
    </lineage>
</organism>
<evidence type="ECO:0000313" key="9">
    <source>
        <dbReference type="Proteomes" id="UP001139971"/>
    </source>
</evidence>
<proteinExistence type="inferred from homology"/>
<dbReference type="PROSITE" id="PS51892">
    <property type="entry name" value="SUBTILASE"/>
    <property type="match status" value="1"/>
</dbReference>
<dbReference type="Pfam" id="PF20773">
    <property type="entry name" value="InhA-like_MAM"/>
    <property type="match status" value="1"/>
</dbReference>
<evidence type="ECO:0000259" key="7">
    <source>
        <dbReference type="Pfam" id="PF00082"/>
    </source>
</evidence>